<proteinExistence type="predicted"/>
<organism evidence="1 2">
    <name type="scientific">Ensete ventricosum</name>
    <name type="common">Abyssinian banana</name>
    <name type="synonym">Musa ensete</name>
    <dbReference type="NCBI Taxonomy" id="4639"/>
    <lineage>
        <taxon>Eukaryota</taxon>
        <taxon>Viridiplantae</taxon>
        <taxon>Streptophyta</taxon>
        <taxon>Embryophyta</taxon>
        <taxon>Tracheophyta</taxon>
        <taxon>Spermatophyta</taxon>
        <taxon>Magnoliopsida</taxon>
        <taxon>Liliopsida</taxon>
        <taxon>Zingiberales</taxon>
        <taxon>Musaceae</taxon>
        <taxon>Ensete</taxon>
    </lineage>
</organism>
<evidence type="ECO:0000313" key="2">
    <source>
        <dbReference type="Proteomes" id="UP000287651"/>
    </source>
</evidence>
<gene>
    <name evidence="1" type="ORF">B296_00053394</name>
</gene>
<sequence length="228" mass="25664">MRHGSDHVASLCRSRVTEVSTSRGWCVGMLLHCVAHVELRSRPREFTCWPHGSAYVELSCWSQGVDVSATWLRYVSHMELRCQPRGVDVSAVWLHRIAHMELSGKAPYLTVHTGLPADLYVDRPLPVGTIEIDCRRSIEGERRSGRRRRVISTRGTNLFALFFPDSPARSVARYVGKKNEAPYALCISLGIGYRTEMNSVCRYGPVWTGMENLGLTSIENHVSISCFI</sequence>
<evidence type="ECO:0000313" key="1">
    <source>
        <dbReference type="EMBL" id="RRT48011.1"/>
    </source>
</evidence>
<reference evidence="1 2" key="1">
    <citation type="journal article" date="2014" name="Agronomy (Basel)">
        <title>A Draft Genome Sequence for Ensete ventricosum, the Drought-Tolerant Tree Against Hunger.</title>
        <authorList>
            <person name="Harrison J."/>
            <person name="Moore K.A."/>
            <person name="Paszkiewicz K."/>
            <person name="Jones T."/>
            <person name="Grant M."/>
            <person name="Ambacheew D."/>
            <person name="Muzemil S."/>
            <person name="Studholme D.J."/>
        </authorList>
    </citation>
    <scope>NUCLEOTIDE SEQUENCE [LARGE SCALE GENOMIC DNA]</scope>
</reference>
<dbReference type="AlphaFoldDB" id="A0A426Y8F3"/>
<dbReference type="Proteomes" id="UP000287651">
    <property type="component" value="Unassembled WGS sequence"/>
</dbReference>
<comment type="caution">
    <text evidence="1">The sequence shown here is derived from an EMBL/GenBank/DDBJ whole genome shotgun (WGS) entry which is preliminary data.</text>
</comment>
<protein>
    <submittedName>
        <fullName evidence="1">Uncharacterized protein</fullName>
    </submittedName>
</protein>
<accession>A0A426Y8F3</accession>
<dbReference type="EMBL" id="AMZH03014219">
    <property type="protein sequence ID" value="RRT48011.1"/>
    <property type="molecule type" value="Genomic_DNA"/>
</dbReference>
<name>A0A426Y8F3_ENSVE</name>